<keyword evidence="11" id="KW-1006">Bacterial flagellum protein export</keyword>
<comment type="function">
    <text evidence="12">Necessary for flagellar biosynthesis. May be involved in translocation of the flagellum.</text>
</comment>
<evidence type="ECO:0000256" key="1">
    <source>
        <dbReference type="ARBA" id="ARBA00004413"/>
    </source>
</evidence>
<proteinExistence type="inferred from homology"/>
<feature type="domain" description="SRP54-type proteins GTP-binding" evidence="16">
    <location>
        <begin position="226"/>
        <end position="416"/>
    </location>
</feature>
<evidence type="ECO:0000256" key="7">
    <source>
        <dbReference type="ARBA" id="ARBA00022795"/>
    </source>
</evidence>
<evidence type="ECO:0000256" key="10">
    <source>
        <dbReference type="ARBA" id="ARBA00023136"/>
    </source>
</evidence>
<keyword evidence="17" id="KW-0282">Flagellum</keyword>
<keyword evidence="17" id="KW-0966">Cell projection</keyword>
<accession>A0ABS1JKW1</accession>
<feature type="domain" description="AAA+ ATPase" evidence="15">
    <location>
        <begin position="225"/>
        <end position="370"/>
    </location>
</feature>
<keyword evidence="6" id="KW-0547">Nucleotide-binding</keyword>
<evidence type="ECO:0000256" key="6">
    <source>
        <dbReference type="ARBA" id="ARBA00022741"/>
    </source>
</evidence>
<evidence type="ECO:0000256" key="8">
    <source>
        <dbReference type="ARBA" id="ARBA00022927"/>
    </source>
</evidence>
<evidence type="ECO:0000259" key="15">
    <source>
        <dbReference type="SMART" id="SM00382"/>
    </source>
</evidence>
<keyword evidence="10" id="KW-0472">Membrane</keyword>
<dbReference type="NCBIfam" id="TIGR03499">
    <property type="entry name" value="FlhF"/>
    <property type="match status" value="1"/>
</dbReference>
<evidence type="ECO:0000256" key="13">
    <source>
        <dbReference type="NCBIfam" id="TIGR03499"/>
    </source>
</evidence>
<evidence type="ECO:0000256" key="14">
    <source>
        <dbReference type="SAM" id="MobiDB-lite"/>
    </source>
</evidence>
<dbReference type="PANTHER" id="PTHR43134:SF3">
    <property type="entry name" value="FLAGELLAR BIOSYNTHESIS PROTEIN FLHF"/>
    <property type="match status" value="1"/>
</dbReference>
<feature type="region of interest" description="Disordered" evidence="14">
    <location>
        <begin position="79"/>
        <end position="103"/>
    </location>
</feature>
<evidence type="ECO:0000256" key="12">
    <source>
        <dbReference type="ARBA" id="ARBA00025337"/>
    </source>
</evidence>
<sequence>MNVRRFVGKNAREAMAQARAAYGEHTVVLANRPVPGGVEILAMPGGEVPAPAAAAQASPAPAAPMSTLSFEEFLRERQRKDAASVQPLPAPPARLPTAPRAPAEPGRFAAEALRQELASAPAALRQEFAASPAVPADALMAEMKQMRSLIASQLAGLSWFDNVRRNPGQTRLLRLMLGNGFSPALARKLVEHLPAGGDDAQADHWLREALTRNLRCVGDDAIQRRGGVYALVGPTGVGKTTTTAKIAARFAMEHGPASVGLVTVDTYRMAASDQLRGFGRLLNIPVHTARDGAALADLLDLFAGKKLVLIDTVGVGQRDRRLAELFAALPAQRVARLLVLNAGAQGETLEEVVRAYSAGPGTRCVISKVDEAARCGAAVDVAVRHQLVLEGFANGQRVPEDWHAQRAPLLVQKALMRPASSAYLPDEGELGLMLTAPMAAAGGLHA</sequence>
<dbReference type="PANTHER" id="PTHR43134">
    <property type="entry name" value="SIGNAL RECOGNITION PARTICLE RECEPTOR SUBUNIT ALPHA"/>
    <property type="match status" value="1"/>
</dbReference>
<dbReference type="InterPro" id="IPR047040">
    <property type="entry name" value="FlhF__GTPase_dom"/>
</dbReference>
<name>A0ABS1JKW1_9BURK</name>
<keyword evidence="4" id="KW-0813">Transport</keyword>
<dbReference type="CDD" id="cd17873">
    <property type="entry name" value="FlhF"/>
    <property type="match status" value="1"/>
</dbReference>
<comment type="subcellular location">
    <subcellularLocation>
        <location evidence="1">Cell membrane</location>
        <topology evidence="1">Peripheral membrane protein</topology>
        <orientation evidence="1">Cytoplasmic side</orientation>
    </subcellularLocation>
</comment>
<protein>
    <recommendedName>
        <fullName evidence="3 13">Flagellar biosynthesis protein FlhF</fullName>
    </recommendedName>
</protein>
<dbReference type="Gene3D" id="1.20.120.1380">
    <property type="entry name" value="Flagellar FlhF biosynthesis protein, N domain"/>
    <property type="match status" value="1"/>
</dbReference>
<comment type="caution">
    <text evidence="17">The sequence shown here is derived from an EMBL/GenBank/DDBJ whole genome shotgun (WGS) entry which is preliminary data.</text>
</comment>
<dbReference type="SMART" id="SM00382">
    <property type="entry name" value="AAA"/>
    <property type="match status" value="1"/>
</dbReference>
<evidence type="ECO:0000256" key="11">
    <source>
        <dbReference type="ARBA" id="ARBA00023225"/>
    </source>
</evidence>
<evidence type="ECO:0000313" key="17">
    <source>
        <dbReference type="EMBL" id="MBL0424868.1"/>
    </source>
</evidence>
<dbReference type="SMART" id="SM00962">
    <property type="entry name" value="SRP54"/>
    <property type="match status" value="1"/>
</dbReference>
<comment type="similarity">
    <text evidence="2">Belongs to the GTP-binding SRP family.</text>
</comment>
<organism evidence="17 18">
    <name type="scientific">Ramlibacter alkalitolerans</name>
    <dbReference type="NCBI Taxonomy" id="2039631"/>
    <lineage>
        <taxon>Bacteria</taxon>
        <taxon>Pseudomonadati</taxon>
        <taxon>Pseudomonadota</taxon>
        <taxon>Betaproteobacteria</taxon>
        <taxon>Burkholderiales</taxon>
        <taxon>Comamonadaceae</taxon>
        <taxon>Ramlibacter</taxon>
    </lineage>
</organism>
<evidence type="ECO:0000259" key="16">
    <source>
        <dbReference type="SMART" id="SM00962"/>
    </source>
</evidence>
<dbReference type="EMBL" id="JAEQND010000003">
    <property type="protein sequence ID" value="MBL0424868.1"/>
    <property type="molecule type" value="Genomic_DNA"/>
</dbReference>
<evidence type="ECO:0000256" key="9">
    <source>
        <dbReference type="ARBA" id="ARBA00023134"/>
    </source>
</evidence>
<keyword evidence="8" id="KW-0653">Protein transport</keyword>
<dbReference type="SUPFAM" id="SSF52540">
    <property type="entry name" value="P-loop containing nucleoside triphosphate hydrolases"/>
    <property type="match status" value="1"/>
</dbReference>
<keyword evidence="18" id="KW-1185">Reference proteome</keyword>
<dbReference type="Proteomes" id="UP000622707">
    <property type="component" value="Unassembled WGS sequence"/>
</dbReference>
<dbReference type="InterPro" id="IPR003593">
    <property type="entry name" value="AAA+_ATPase"/>
</dbReference>
<evidence type="ECO:0000256" key="5">
    <source>
        <dbReference type="ARBA" id="ARBA00022475"/>
    </source>
</evidence>
<reference evidence="17 18" key="1">
    <citation type="journal article" date="2017" name="Int. J. Syst. Evol. Microbiol.">
        <title>Ramlibacter alkalitolerans sp. nov., alkali-tolerant bacterium isolated from soil of ginseng.</title>
        <authorList>
            <person name="Lee D.H."/>
            <person name="Cha C.J."/>
        </authorList>
    </citation>
    <scope>NUCLEOTIDE SEQUENCE [LARGE SCALE GENOMIC DNA]</scope>
    <source>
        <strain evidence="17 18">KACC 19305</strain>
    </source>
</reference>
<dbReference type="InterPro" id="IPR000897">
    <property type="entry name" value="SRP54_GTPase_dom"/>
</dbReference>
<keyword evidence="17" id="KW-0969">Cilium</keyword>
<keyword evidence="7" id="KW-1005">Bacterial flagellum biogenesis</keyword>
<keyword evidence="5" id="KW-1003">Cell membrane</keyword>
<gene>
    <name evidence="17" type="primary">flhF</name>
    <name evidence="17" type="ORF">JI746_07095</name>
</gene>
<dbReference type="Gene3D" id="3.40.50.300">
    <property type="entry name" value="P-loop containing nucleotide triphosphate hydrolases"/>
    <property type="match status" value="1"/>
</dbReference>
<dbReference type="Pfam" id="PF00448">
    <property type="entry name" value="SRP54"/>
    <property type="match status" value="1"/>
</dbReference>
<evidence type="ECO:0000313" key="18">
    <source>
        <dbReference type="Proteomes" id="UP000622707"/>
    </source>
</evidence>
<evidence type="ECO:0000256" key="4">
    <source>
        <dbReference type="ARBA" id="ARBA00022448"/>
    </source>
</evidence>
<keyword evidence="9" id="KW-0342">GTP-binding</keyword>
<evidence type="ECO:0000256" key="2">
    <source>
        <dbReference type="ARBA" id="ARBA00008531"/>
    </source>
</evidence>
<dbReference type="InterPro" id="IPR027417">
    <property type="entry name" value="P-loop_NTPase"/>
</dbReference>
<evidence type="ECO:0000256" key="3">
    <source>
        <dbReference type="ARBA" id="ARBA00014919"/>
    </source>
</evidence>
<dbReference type="RefSeq" id="WP_201688096.1">
    <property type="nucleotide sequence ID" value="NZ_JAEQND010000003.1"/>
</dbReference>
<dbReference type="InterPro" id="IPR020006">
    <property type="entry name" value="FlhF"/>
</dbReference>